<dbReference type="InterPro" id="IPR016181">
    <property type="entry name" value="Acyl_CoA_acyltransferase"/>
</dbReference>
<dbReference type="PANTHER" id="PTHR42791:SF1">
    <property type="entry name" value="N-ACETYLTRANSFERASE DOMAIN-CONTAINING PROTEIN"/>
    <property type="match status" value="1"/>
</dbReference>
<dbReference type="InterPro" id="IPR052523">
    <property type="entry name" value="Trichothecene_AcTrans"/>
</dbReference>
<proteinExistence type="predicted"/>
<dbReference type="Gene3D" id="3.40.630.30">
    <property type="match status" value="1"/>
</dbReference>
<gene>
    <name evidence="2" type="ORF">FA15DRAFT_619658</name>
</gene>
<dbReference type="EMBL" id="ML210204">
    <property type="protein sequence ID" value="TFK24223.1"/>
    <property type="molecule type" value="Genomic_DNA"/>
</dbReference>
<protein>
    <recommendedName>
        <fullName evidence="1">N-acetyltransferase domain-containing protein</fullName>
    </recommendedName>
</protein>
<dbReference type="STRING" id="230819.A0A5C3KWH9"/>
<accession>A0A5C3KWH9</accession>
<feature type="domain" description="N-acetyltransferase" evidence="1">
    <location>
        <begin position="83"/>
        <end position="222"/>
    </location>
</feature>
<sequence>MPVADRHPKFTVRQVRSLSNKELASASQVLGAAFKHDLFTEVITSNELESCAEFWSAVVVAGSIGGEVYFAETRTRRNVARVIGVAVWFPPGRELYDSAEQREKALAPVLAKFSPELQRWWGNHFLPKYGAFTDEVLGEGAKRSGWHLQAIATDPAYQRRGIARALMEVVRKQAAKKGQLLCLETENPRNLDIYTRLGWEVKGNSTMFQGLTGEFPMWVMIIEPPEHDAL</sequence>
<name>A0A5C3KWH9_COPMA</name>
<dbReference type="PROSITE" id="PS51186">
    <property type="entry name" value="GNAT"/>
    <property type="match status" value="1"/>
</dbReference>
<dbReference type="Pfam" id="PF13508">
    <property type="entry name" value="Acetyltransf_7"/>
    <property type="match status" value="1"/>
</dbReference>
<dbReference type="PANTHER" id="PTHR42791">
    <property type="entry name" value="GNAT FAMILY ACETYLTRANSFERASE"/>
    <property type="match status" value="1"/>
</dbReference>
<dbReference type="CDD" id="cd04301">
    <property type="entry name" value="NAT_SF"/>
    <property type="match status" value="1"/>
</dbReference>
<dbReference type="InterPro" id="IPR000182">
    <property type="entry name" value="GNAT_dom"/>
</dbReference>
<evidence type="ECO:0000313" key="2">
    <source>
        <dbReference type="EMBL" id="TFK24223.1"/>
    </source>
</evidence>
<evidence type="ECO:0000259" key="1">
    <source>
        <dbReference type="PROSITE" id="PS51186"/>
    </source>
</evidence>
<dbReference type="OrthoDB" id="61113at2759"/>
<dbReference type="AlphaFoldDB" id="A0A5C3KWH9"/>
<dbReference type="GO" id="GO:0016747">
    <property type="term" value="F:acyltransferase activity, transferring groups other than amino-acyl groups"/>
    <property type="evidence" value="ECO:0007669"/>
    <property type="project" value="InterPro"/>
</dbReference>
<evidence type="ECO:0000313" key="3">
    <source>
        <dbReference type="Proteomes" id="UP000307440"/>
    </source>
</evidence>
<dbReference type="Proteomes" id="UP000307440">
    <property type="component" value="Unassembled WGS sequence"/>
</dbReference>
<organism evidence="2 3">
    <name type="scientific">Coprinopsis marcescibilis</name>
    <name type="common">Agaric fungus</name>
    <name type="synonym">Psathyrella marcescibilis</name>
    <dbReference type="NCBI Taxonomy" id="230819"/>
    <lineage>
        <taxon>Eukaryota</taxon>
        <taxon>Fungi</taxon>
        <taxon>Dikarya</taxon>
        <taxon>Basidiomycota</taxon>
        <taxon>Agaricomycotina</taxon>
        <taxon>Agaricomycetes</taxon>
        <taxon>Agaricomycetidae</taxon>
        <taxon>Agaricales</taxon>
        <taxon>Agaricineae</taxon>
        <taxon>Psathyrellaceae</taxon>
        <taxon>Coprinopsis</taxon>
    </lineage>
</organism>
<dbReference type="SUPFAM" id="SSF55729">
    <property type="entry name" value="Acyl-CoA N-acyltransferases (Nat)"/>
    <property type="match status" value="1"/>
</dbReference>
<reference evidence="2 3" key="1">
    <citation type="journal article" date="2019" name="Nat. Ecol. Evol.">
        <title>Megaphylogeny resolves global patterns of mushroom evolution.</title>
        <authorList>
            <person name="Varga T."/>
            <person name="Krizsan K."/>
            <person name="Foldi C."/>
            <person name="Dima B."/>
            <person name="Sanchez-Garcia M."/>
            <person name="Sanchez-Ramirez S."/>
            <person name="Szollosi G.J."/>
            <person name="Szarkandi J.G."/>
            <person name="Papp V."/>
            <person name="Albert L."/>
            <person name="Andreopoulos W."/>
            <person name="Angelini C."/>
            <person name="Antonin V."/>
            <person name="Barry K.W."/>
            <person name="Bougher N.L."/>
            <person name="Buchanan P."/>
            <person name="Buyck B."/>
            <person name="Bense V."/>
            <person name="Catcheside P."/>
            <person name="Chovatia M."/>
            <person name="Cooper J."/>
            <person name="Damon W."/>
            <person name="Desjardin D."/>
            <person name="Finy P."/>
            <person name="Geml J."/>
            <person name="Haridas S."/>
            <person name="Hughes K."/>
            <person name="Justo A."/>
            <person name="Karasinski D."/>
            <person name="Kautmanova I."/>
            <person name="Kiss B."/>
            <person name="Kocsube S."/>
            <person name="Kotiranta H."/>
            <person name="LaButti K.M."/>
            <person name="Lechner B.E."/>
            <person name="Liimatainen K."/>
            <person name="Lipzen A."/>
            <person name="Lukacs Z."/>
            <person name="Mihaltcheva S."/>
            <person name="Morgado L.N."/>
            <person name="Niskanen T."/>
            <person name="Noordeloos M.E."/>
            <person name="Ohm R.A."/>
            <person name="Ortiz-Santana B."/>
            <person name="Ovrebo C."/>
            <person name="Racz N."/>
            <person name="Riley R."/>
            <person name="Savchenko A."/>
            <person name="Shiryaev A."/>
            <person name="Soop K."/>
            <person name="Spirin V."/>
            <person name="Szebenyi C."/>
            <person name="Tomsovsky M."/>
            <person name="Tulloss R.E."/>
            <person name="Uehling J."/>
            <person name="Grigoriev I.V."/>
            <person name="Vagvolgyi C."/>
            <person name="Papp T."/>
            <person name="Martin F.M."/>
            <person name="Miettinen O."/>
            <person name="Hibbett D.S."/>
            <person name="Nagy L.G."/>
        </authorList>
    </citation>
    <scope>NUCLEOTIDE SEQUENCE [LARGE SCALE GENOMIC DNA]</scope>
    <source>
        <strain evidence="2 3">CBS 121175</strain>
    </source>
</reference>
<keyword evidence="3" id="KW-1185">Reference proteome</keyword>